<dbReference type="EMBL" id="JAAGAX010000006">
    <property type="protein sequence ID" value="KAF2309870.1"/>
    <property type="molecule type" value="Genomic_DNA"/>
</dbReference>
<name>A0A6A6M868_HEVBR</name>
<keyword evidence="5" id="KW-1185">Reference proteome</keyword>
<dbReference type="GO" id="GO:0016020">
    <property type="term" value="C:membrane"/>
    <property type="evidence" value="ECO:0007669"/>
    <property type="project" value="TreeGrafter"/>
</dbReference>
<comment type="cofactor">
    <cofactor evidence="1">
        <name>[4Fe-4S] cluster</name>
        <dbReference type="ChEBI" id="CHEBI:49883"/>
    </cofactor>
</comment>
<dbReference type="GO" id="GO:0016491">
    <property type="term" value="F:oxidoreductase activity"/>
    <property type="evidence" value="ECO:0007669"/>
    <property type="project" value="InterPro"/>
</dbReference>
<dbReference type="Proteomes" id="UP000467840">
    <property type="component" value="Chromosome 14"/>
</dbReference>
<gene>
    <name evidence="4" type="ORF">GH714_005429</name>
</gene>
<evidence type="ECO:0000256" key="1">
    <source>
        <dbReference type="ARBA" id="ARBA00001966"/>
    </source>
</evidence>
<evidence type="ECO:0000259" key="3">
    <source>
        <dbReference type="Pfam" id="PF00384"/>
    </source>
</evidence>
<comment type="caution">
    <text evidence="4">The sequence shown here is derived from an EMBL/GenBank/DDBJ whole genome shotgun (WGS) entry which is preliminary data.</text>
</comment>
<dbReference type="InterPro" id="IPR006656">
    <property type="entry name" value="Mopterin_OxRdtase"/>
</dbReference>
<proteinExistence type="predicted"/>
<feature type="domain" description="Molybdopterin oxidoreductase" evidence="3">
    <location>
        <begin position="45"/>
        <end position="156"/>
    </location>
</feature>
<dbReference type="AlphaFoldDB" id="A0A6A6M868"/>
<protein>
    <recommendedName>
        <fullName evidence="3">Molybdopterin oxidoreductase domain-containing protein</fullName>
    </recommendedName>
</protein>
<sequence length="157" mass="17231">MIHGAYGLFKAVSWCDALAVVPEPRVEAAMVDARIRKTIHATNAKRPDKDAIFTTVEAFVKKGNIVRPDWNGFNVLLLNVAQAAAFDLGLVLKSSKSIESTKFVYLIGADDVNLDKPSKDAIVVYQGHHGDHGVYHAIVILPEAAFTEKKRTCKNTK</sequence>
<reference evidence="4 5" key="1">
    <citation type="journal article" date="2020" name="Mol. Plant">
        <title>The Chromosome-Based Rubber Tree Genome Provides New Insights into Spurge Genome Evolution and Rubber Biosynthesis.</title>
        <authorList>
            <person name="Liu J."/>
            <person name="Shi C."/>
            <person name="Shi C.C."/>
            <person name="Li W."/>
            <person name="Zhang Q.J."/>
            <person name="Zhang Y."/>
            <person name="Li K."/>
            <person name="Lu H.F."/>
            <person name="Shi C."/>
            <person name="Zhu S.T."/>
            <person name="Xiao Z.Y."/>
            <person name="Nan H."/>
            <person name="Yue Y."/>
            <person name="Zhu X.G."/>
            <person name="Wu Y."/>
            <person name="Hong X.N."/>
            <person name="Fan G.Y."/>
            <person name="Tong Y."/>
            <person name="Zhang D."/>
            <person name="Mao C.L."/>
            <person name="Liu Y.L."/>
            <person name="Hao S.J."/>
            <person name="Liu W.Q."/>
            <person name="Lv M.Q."/>
            <person name="Zhang H.B."/>
            <person name="Liu Y."/>
            <person name="Hu-Tang G.R."/>
            <person name="Wang J.P."/>
            <person name="Wang J.H."/>
            <person name="Sun Y.H."/>
            <person name="Ni S.B."/>
            <person name="Chen W.B."/>
            <person name="Zhang X.C."/>
            <person name="Jiao Y.N."/>
            <person name="Eichler E.E."/>
            <person name="Li G.H."/>
            <person name="Liu X."/>
            <person name="Gao L.Z."/>
        </authorList>
    </citation>
    <scope>NUCLEOTIDE SEQUENCE [LARGE SCALE GENOMIC DNA]</scope>
    <source>
        <strain evidence="5">cv. GT1</strain>
        <tissue evidence="4">Leaf</tissue>
    </source>
</reference>
<evidence type="ECO:0000256" key="2">
    <source>
        <dbReference type="ARBA" id="ARBA00034078"/>
    </source>
</evidence>
<dbReference type="InterPro" id="IPR050123">
    <property type="entry name" value="Prok_molybdopt-oxidoreductase"/>
</dbReference>
<evidence type="ECO:0000313" key="4">
    <source>
        <dbReference type="EMBL" id="KAF2309870.1"/>
    </source>
</evidence>
<dbReference type="PANTHER" id="PTHR43105">
    <property type="entry name" value="RESPIRATORY NITRATE REDUCTASE"/>
    <property type="match status" value="1"/>
</dbReference>
<comment type="cofactor">
    <cofactor evidence="2">
        <name>[2Fe-2S] cluster</name>
        <dbReference type="ChEBI" id="CHEBI:190135"/>
    </cofactor>
</comment>
<dbReference type="Pfam" id="PF00384">
    <property type="entry name" value="Molybdopterin"/>
    <property type="match status" value="1"/>
</dbReference>
<accession>A0A6A6M868</accession>
<dbReference type="SUPFAM" id="SSF53706">
    <property type="entry name" value="Formate dehydrogenase/DMSO reductase, domains 1-3"/>
    <property type="match status" value="1"/>
</dbReference>
<evidence type="ECO:0000313" key="5">
    <source>
        <dbReference type="Proteomes" id="UP000467840"/>
    </source>
</evidence>
<dbReference type="PANTHER" id="PTHR43105:SF13">
    <property type="entry name" value="NADH-UBIQUINONE OXIDOREDUCTASE 75 KDA SUBUNIT, MITOCHONDRIAL"/>
    <property type="match status" value="1"/>
</dbReference>
<organism evidence="4 5">
    <name type="scientific">Hevea brasiliensis</name>
    <name type="common">Para rubber tree</name>
    <name type="synonym">Siphonia brasiliensis</name>
    <dbReference type="NCBI Taxonomy" id="3981"/>
    <lineage>
        <taxon>Eukaryota</taxon>
        <taxon>Viridiplantae</taxon>
        <taxon>Streptophyta</taxon>
        <taxon>Embryophyta</taxon>
        <taxon>Tracheophyta</taxon>
        <taxon>Spermatophyta</taxon>
        <taxon>Magnoliopsida</taxon>
        <taxon>eudicotyledons</taxon>
        <taxon>Gunneridae</taxon>
        <taxon>Pentapetalae</taxon>
        <taxon>rosids</taxon>
        <taxon>fabids</taxon>
        <taxon>Malpighiales</taxon>
        <taxon>Euphorbiaceae</taxon>
        <taxon>Crotonoideae</taxon>
        <taxon>Micrandreae</taxon>
        <taxon>Hevea</taxon>
    </lineage>
</organism>